<dbReference type="GO" id="GO:0005085">
    <property type="term" value="F:guanyl-nucleotide exchange factor activity"/>
    <property type="evidence" value="ECO:0007669"/>
    <property type="project" value="TreeGrafter"/>
</dbReference>
<accession>A0A6N9Q844</accession>
<gene>
    <name evidence="2" type="ORF">ERL59_18910</name>
</gene>
<dbReference type="PANTHER" id="PTHR45982">
    <property type="entry name" value="REGULATOR OF CHROMOSOME CONDENSATION"/>
    <property type="match status" value="1"/>
</dbReference>
<dbReference type="EMBL" id="SIJB01000052">
    <property type="protein sequence ID" value="NBI31022.1"/>
    <property type="molecule type" value="Genomic_DNA"/>
</dbReference>
<reference evidence="2 3" key="1">
    <citation type="submission" date="2019-01" db="EMBL/GenBank/DDBJ databases">
        <title>Chengkuizengella sp. nov., isolated from deep-sea sediment of East Pacific Ocean.</title>
        <authorList>
            <person name="Yang J."/>
            <person name="Lai Q."/>
            <person name="Shao Z."/>
        </authorList>
    </citation>
    <scope>NUCLEOTIDE SEQUENCE [LARGE SCALE GENOMIC DNA]</scope>
    <source>
        <strain evidence="2 3">YPA3-1-1</strain>
    </source>
</reference>
<organism evidence="2 3">
    <name type="scientific">Chengkuizengella marina</name>
    <dbReference type="NCBI Taxonomy" id="2507566"/>
    <lineage>
        <taxon>Bacteria</taxon>
        <taxon>Bacillati</taxon>
        <taxon>Bacillota</taxon>
        <taxon>Bacilli</taxon>
        <taxon>Bacillales</taxon>
        <taxon>Paenibacillaceae</taxon>
        <taxon>Chengkuizengella</taxon>
    </lineage>
</organism>
<dbReference type="Pfam" id="PF13540">
    <property type="entry name" value="RCC1_2"/>
    <property type="match status" value="1"/>
</dbReference>
<dbReference type="SUPFAM" id="SSF50985">
    <property type="entry name" value="RCC1/BLIP-II"/>
    <property type="match status" value="1"/>
</dbReference>
<dbReference type="AlphaFoldDB" id="A0A6N9Q844"/>
<comment type="caution">
    <text evidence="2">The sequence shown here is derived from an EMBL/GenBank/DDBJ whole genome shotgun (WGS) entry which is preliminary data.</text>
</comment>
<evidence type="ECO:0000256" key="1">
    <source>
        <dbReference type="SAM" id="Phobius"/>
    </source>
</evidence>
<proteinExistence type="predicted"/>
<keyword evidence="1" id="KW-0812">Transmembrane</keyword>
<name>A0A6N9Q844_9BACL</name>
<evidence type="ECO:0000313" key="3">
    <source>
        <dbReference type="Proteomes" id="UP000448943"/>
    </source>
</evidence>
<sequence>MNFKGELDMKKIKLSLRIILSFIIVISLILPLQIESAEEVDSGLNLSHLDNKLSHIAGDGSHTLALKSDGTVYGIGASNWGQIDVSDWKDIIQVEASIRNTIGLKSNGTVITTGRKTYFQSWTDIVQVDIATSNIAGLKSDGTVVVNGLIDSDIDILSQIEQWLDIVQVDIRVNSIYGLKSDGTVVATGDSGQKVGSWVNIVQISSGVGLKSDGTVVTEDGLFSDDILNIIDSWTDIIQISANNHIIMGLKSNGTVVAAGEFLNGNSNDIKKFESWTNIVQISTGTDHAVGLRSDGTLVAVGESFYGQIDVDDLNNINAFHVPSLSGIESGNQIVSEGT</sequence>
<dbReference type="PANTHER" id="PTHR45982:SF1">
    <property type="entry name" value="REGULATOR OF CHROMOSOME CONDENSATION"/>
    <property type="match status" value="1"/>
</dbReference>
<feature type="non-terminal residue" evidence="2">
    <location>
        <position position="339"/>
    </location>
</feature>
<keyword evidence="1" id="KW-1133">Transmembrane helix</keyword>
<keyword evidence="3" id="KW-1185">Reference proteome</keyword>
<feature type="transmembrane region" description="Helical" evidence="1">
    <location>
        <begin position="12"/>
        <end position="32"/>
    </location>
</feature>
<dbReference type="InterPro" id="IPR009091">
    <property type="entry name" value="RCC1/BLIP-II"/>
</dbReference>
<dbReference type="GO" id="GO:0005737">
    <property type="term" value="C:cytoplasm"/>
    <property type="evidence" value="ECO:0007669"/>
    <property type="project" value="TreeGrafter"/>
</dbReference>
<dbReference type="Proteomes" id="UP000448943">
    <property type="component" value="Unassembled WGS sequence"/>
</dbReference>
<dbReference type="InterPro" id="IPR051553">
    <property type="entry name" value="Ran_GTPase-activating"/>
</dbReference>
<keyword evidence="1" id="KW-0472">Membrane</keyword>
<protein>
    <recommendedName>
        <fullName evidence="4">Regulator of chromosome condensation (RCC1) repeat-containing protein</fullName>
    </recommendedName>
</protein>
<evidence type="ECO:0008006" key="4">
    <source>
        <dbReference type="Google" id="ProtNLM"/>
    </source>
</evidence>
<evidence type="ECO:0000313" key="2">
    <source>
        <dbReference type="EMBL" id="NBI31022.1"/>
    </source>
</evidence>
<dbReference type="Gene3D" id="2.130.10.30">
    <property type="entry name" value="Regulator of chromosome condensation 1/beta-lactamase-inhibitor protein II"/>
    <property type="match status" value="2"/>
</dbReference>